<sequence length="515" mass="57202">MALVPESTSVDLDMSIKTVYLEKEYERTLAESARLIDAERDRARRMENLLLQFESNALRSQLDQAHAELLGLTQSESETLIHLDKACREIARLDHHARTSSNEIERLKDEISNSNSTSLNYNSLLAEKVQLSRELASLKTELARLKTQNASDQALITGTHELERQLNSLEVQLDHEKHAHERARVKCTQQSTEISRLSSNIDELQGALAKEQRAAQHLEREIRQQSTGWDSQRAVLEAKIETLKKQLRSAKEKLQEAQHDLQQRHIGTRTEVDAPGVQSRAVPIPRSDSGSEHHSGVTIATPGAVRVQEKVKRSSALPGDKSAFSITPYLNRTGAARDSPVSSDVDETEVNQAVRDTHTSISKARAMDVASSAESPLNERPVRPRDIPAKGTKVKATESKGKGVVSAASNEPRQPPRRSAAKVPAEDPEDSLDPFLESTQAKPKRRKLGAQRDRNLFDNEDEEDIFESRKPGRKLALGSRNSALATTQTGALTGDRPPKPLGFAAFSPLKRDRKR</sequence>
<feature type="region of interest" description="Disordered" evidence="2">
    <location>
        <begin position="333"/>
        <end position="515"/>
    </location>
</feature>
<dbReference type="Proteomes" id="UP001146351">
    <property type="component" value="Unassembled WGS sequence"/>
</dbReference>
<dbReference type="EMBL" id="JAPQKO010000003">
    <property type="protein sequence ID" value="KAJ5172257.1"/>
    <property type="molecule type" value="Genomic_DNA"/>
</dbReference>
<feature type="compositionally biased region" description="Low complexity" evidence="2">
    <location>
        <begin position="483"/>
        <end position="494"/>
    </location>
</feature>
<evidence type="ECO:0000313" key="3">
    <source>
        <dbReference type="EMBL" id="KAJ5172257.1"/>
    </source>
</evidence>
<evidence type="ECO:0000256" key="1">
    <source>
        <dbReference type="SAM" id="Coils"/>
    </source>
</evidence>
<proteinExistence type="predicted"/>
<evidence type="ECO:0000256" key="2">
    <source>
        <dbReference type="SAM" id="MobiDB-lite"/>
    </source>
</evidence>
<name>A0A9W9LQL2_9EURO</name>
<dbReference type="AlphaFoldDB" id="A0A9W9LQL2"/>
<reference evidence="3" key="2">
    <citation type="journal article" date="2023" name="IMA Fungus">
        <title>Comparative genomic study of the Penicillium genus elucidates a diverse pangenome and 15 lateral gene transfer events.</title>
        <authorList>
            <person name="Petersen C."/>
            <person name="Sorensen T."/>
            <person name="Nielsen M.R."/>
            <person name="Sondergaard T.E."/>
            <person name="Sorensen J.L."/>
            <person name="Fitzpatrick D.A."/>
            <person name="Frisvad J.C."/>
            <person name="Nielsen K.L."/>
        </authorList>
    </citation>
    <scope>NUCLEOTIDE SEQUENCE</scope>
    <source>
        <strain evidence="3">IBT 21917</strain>
    </source>
</reference>
<evidence type="ECO:0000313" key="4">
    <source>
        <dbReference type="Proteomes" id="UP001146351"/>
    </source>
</evidence>
<dbReference type="SUPFAM" id="SSF90257">
    <property type="entry name" value="Myosin rod fragments"/>
    <property type="match status" value="1"/>
</dbReference>
<gene>
    <name evidence="3" type="ORF">N7492_004850</name>
</gene>
<reference evidence="3" key="1">
    <citation type="submission" date="2022-11" db="EMBL/GenBank/DDBJ databases">
        <authorList>
            <person name="Petersen C."/>
        </authorList>
    </citation>
    <scope>NUCLEOTIDE SEQUENCE</scope>
    <source>
        <strain evidence="3">IBT 21917</strain>
    </source>
</reference>
<dbReference type="OrthoDB" id="20105at2759"/>
<organism evidence="3 4">
    <name type="scientific">Penicillium capsulatum</name>
    <dbReference type="NCBI Taxonomy" id="69766"/>
    <lineage>
        <taxon>Eukaryota</taxon>
        <taxon>Fungi</taxon>
        <taxon>Dikarya</taxon>
        <taxon>Ascomycota</taxon>
        <taxon>Pezizomycotina</taxon>
        <taxon>Eurotiomycetes</taxon>
        <taxon>Eurotiomycetidae</taxon>
        <taxon>Eurotiales</taxon>
        <taxon>Aspergillaceae</taxon>
        <taxon>Penicillium</taxon>
    </lineage>
</organism>
<feature type="coiled-coil region" evidence="1">
    <location>
        <begin position="90"/>
        <end position="264"/>
    </location>
</feature>
<protein>
    <submittedName>
        <fullName evidence="3">Uncharacterized protein</fullName>
    </submittedName>
</protein>
<accession>A0A9W9LQL2</accession>
<keyword evidence="1" id="KW-0175">Coiled coil</keyword>
<comment type="caution">
    <text evidence="3">The sequence shown here is derived from an EMBL/GenBank/DDBJ whole genome shotgun (WGS) entry which is preliminary data.</text>
</comment>
<keyword evidence="4" id="KW-1185">Reference proteome</keyword>